<accession>A0A0R1W5K2</accession>
<comment type="caution">
    <text evidence="2">The sequence shown here is derived from an EMBL/GenBank/DDBJ whole genome shotgun (WGS) entry which is preliminary data.</text>
</comment>
<gene>
    <name evidence="2" type="ORF">FC15_GL000075</name>
</gene>
<reference evidence="2 3" key="1">
    <citation type="journal article" date="2015" name="Genome Announc.">
        <title>Expanding the biotechnology potential of lactobacilli through comparative genomics of 213 strains and associated genera.</title>
        <authorList>
            <person name="Sun Z."/>
            <person name="Harris H.M."/>
            <person name="McCann A."/>
            <person name="Guo C."/>
            <person name="Argimon S."/>
            <person name="Zhang W."/>
            <person name="Yang X."/>
            <person name="Jeffery I.B."/>
            <person name="Cooney J.C."/>
            <person name="Kagawa T.F."/>
            <person name="Liu W."/>
            <person name="Song Y."/>
            <person name="Salvetti E."/>
            <person name="Wrobel A."/>
            <person name="Rasinkangas P."/>
            <person name="Parkhill J."/>
            <person name="Rea M.C."/>
            <person name="O'Sullivan O."/>
            <person name="Ritari J."/>
            <person name="Douillard F.P."/>
            <person name="Paul Ross R."/>
            <person name="Yang R."/>
            <person name="Briner A.E."/>
            <person name="Felis G.E."/>
            <person name="de Vos W.M."/>
            <person name="Barrangou R."/>
            <person name="Klaenhammer T.R."/>
            <person name="Caufield P.W."/>
            <person name="Cui Y."/>
            <person name="Zhang H."/>
            <person name="O'Toole P.W."/>
        </authorList>
    </citation>
    <scope>NUCLEOTIDE SEQUENCE [LARGE SCALE GENOMIC DNA]</scope>
    <source>
        <strain evidence="2 3">DSM 17758</strain>
    </source>
</reference>
<dbReference type="EMBL" id="AZFX01000009">
    <property type="protein sequence ID" value="KRM13089.1"/>
    <property type="molecule type" value="Genomic_DNA"/>
</dbReference>
<evidence type="ECO:0000313" key="2">
    <source>
        <dbReference type="EMBL" id="KRM13089.1"/>
    </source>
</evidence>
<dbReference type="PATRIC" id="fig|1423735.3.peg.76"/>
<feature type="transmembrane region" description="Helical" evidence="1">
    <location>
        <begin position="105"/>
        <end position="130"/>
    </location>
</feature>
<sequence>MMIKKRTKFGQQLVDRMTKLADVLIISVLWLAFSIPIITIGASTSAMISTVNKFILKKEGYLFKQFWKSFKSSFKQATAVTIFDLFVYSTLYLNTNSIRNGQGNAILATFSEIFLVIVAIAATSLTPYVLSYIARFSDPLKIIIKNCYVLSLMNFWNTLIIFIVTLTFVGILWLVPILVLALPALVAILLCKKMQQIFTISIVNL</sequence>
<dbReference type="AlphaFoldDB" id="A0A0R1W5K2"/>
<keyword evidence="1" id="KW-0812">Transmembrane</keyword>
<feature type="transmembrane region" description="Helical" evidence="1">
    <location>
        <begin position="20"/>
        <end position="42"/>
    </location>
</feature>
<dbReference type="Proteomes" id="UP000051315">
    <property type="component" value="Unassembled WGS sequence"/>
</dbReference>
<dbReference type="RefSeq" id="WP_083479043.1">
    <property type="nucleotide sequence ID" value="NZ_AZFX01000009.1"/>
</dbReference>
<keyword evidence="1" id="KW-1133">Transmembrane helix</keyword>
<dbReference type="Pfam" id="PF04854">
    <property type="entry name" value="DUF624"/>
    <property type="match status" value="1"/>
</dbReference>
<protein>
    <recommendedName>
        <fullName evidence="4">Integral membrane protein</fullName>
    </recommendedName>
</protein>
<dbReference type="OrthoDB" id="9814991at2"/>
<keyword evidence="1" id="KW-0472">Membrane</keyword>
<evidence type="ECO:0000313" key="3">
    <source>
        <dbReference type="Proteomes" id="UP000051315"/>
    </source>
</evidence>
<dbReference type="STRING" id="1423735.FC15_GL000075"/>
<keyword evidence="3" id="KW-1185">Reference proteome</keyword>
<dbReference type="InterPro" id="IPR006938">
    <property type="entry name" value="DUF624"/>
</dbReference>
<evidence type="ECO:0000256" key="1">
    <source>
        <dbReference type="SAM" id="Phobius"/>
    </source>
</evidence>
<name>A0A0R1W5K2_9LACO</name>
<proteinExistence type="predicted"/>
<feature type="transmembrane region" description="Helical" evidence="1">
    <location>
        <begin position="159"/>
        <end position="191"/>
    </location>
</feature>
<organism evidence="2 3">
    <name type="scientific">Lapidilactobacillus concavus DSM 17758</name>
    <dbReference type="NCBI Taxonomy" id="1423735"/>
    <lineage>
        <taxon>Bacteria</taxon>
        <taxon>Bacillati</taxon>
        <taxon>Bacillota</taxon>
        <taxon>Bacilli</taxon>
        <taxon>Lactobacillales</taxon>
        <taxon>Lactobacillaceae</taxon>
        <taxon>Lapidilactobacillus</taxon>
    </lineage>
</organism>
<evidence type="ECO:0008006" key="4">
    <source>
        <dbReference type="Google" id="ProtNLM"/>
    </source>
</evidence>